<keyword evidence="5" id="KW-0067">ATP-binding</keyword>
<dbReference type="PROSITE" id="PS50011">
    <property type="entry name" value="PROTEIN_KINASE_DOM"/>
    <property type="match status" value="1"/>
</dbReference>
<dbReference type="PANTHER" id="PTHR24345">
    <property type="entry name" value="SERINE/THREONINE-PROTEIN KINASE PLK"/>
    <property type="match status" value="1"/>
</dbReference>
<dbReference type="GO" id="GO:0004674">
    <property type="term" value="F:protein serine/threonine kinase activity"/>
    <property type="evidence" value="ECO:0007669"/>
    <property type="project" value="UniProtKB-KW"/>
</dbReference>
<sequence length="433" mass="49551">MDDTTKILTNRLSDFFPDGKESRAPYTDSEIYKLSSLLEYSNPRWSKVPRTYIILRTIGYLSYLDKLIDVGFSDYWLPITKDSFPSCLPPSAWAKFMNAQDLLLTKSMDLERGEKGQHYYVKRDERLPFERKTVLGVGRFSQVDKVVSLISFKEYARKRVRRGSVFGSQLTKDMKHFTTEIEILKRLKHRHIVEFVGSYTDPKYVGLIMSPVAEVDLAAYFTRADTSKYGELRTFFGCLASALKFLHERNVQHKDIKPGHILVHHGNVLFTDFGLSVDFIAATSSRSTTTSEESMTPTWRYYPPEVTQYKRPNMSSDIWSLGVVFLEMIVILKGKTIEYIDEFFTEHGSRRAYVSTNLAALVALVEELQETGSVSDNRAFAWIQPMLQIEPNLRPNAAELVASITATSKEQGRSTVFCGTCCVSLDNDYLIRR</sequence>
<evidence type="ECO:0000313" key="8">
    <source>
        <dbReference type="Proteomes" id="UP000800200"/>
    </source>
</evidence>
<evidence type="ECO:0000256" key="4">
    <source>
        <dbReference type="ARBA" id="ARBA00022777"/>
    </source>
</evidence>
<evidence type="ECO:0000259" key="6">
    <source>
        <dbReference type="PROSITE" id="PS50011"/>
    </source>
</evidence>
<dbReference type="OrthoDB" id="4062651at2759"/>
<dbReference type="GO" id="GO:0005524">
    <property type="term" value="F:ATP binding"/>
    <property type="evidence" value="ECO:0007669"/>
    <property type="project" value="UniProtKB-KW"/>
</dbReference>
<dbReference type="PANTHER" id="PTHR24345:SF0">
    <property type="entry name" value="CELL CYCLE SERINE_THREONINE-PROTEIN KINASE CDC5_MSD2"/>
    <property type="match status" value="1"/>
</dbReference>
<feature type="domain" description="Protein kinase" evidence="6">
    <location>
        <begin position="129"/>
        <end position="406"/>
    </location>
</feature>
<dbReference type="Pfam" id="PF00069">
    <property type="entry name" value="Pkinase"/>
    <property type="match status" value="1"/>
</dbReference>
<keyword evidence="3" id="KW-0547">Nucleotide-binding</keyword>
<protein>
    <submittedName>
        <fullName evidence="7">Kinase-like protein</fullName>
    </submittedName>
</protein>
<reference evidence="7" key="1">
    <citation type="journal article" date="2020" name="Stud. Mycol.">
        <title>101 Dothideomycetes genomes: a test case for predicting lifestyles and emergence of pathogens.</title>
        <authorList>
            <person name="Haridas S."/>
            <person name="Albert R."/>
            <person name="Binder M."/>
            <person name="Bloem J."/>
            <person name="Labutti K."/>
            <person name="Salamov A."/>
            <person name="Andreopoulos B."/>
            <person name="Baker S."/>
            <person name="Barry K."/>
            <person name="Bills G."/>
            <person name="Bluhm B."/>
            <person name="Cannon C."/>
            <person name="Castanera R."/>
            <person name="Culley D."/>
            <person name="Daum C."/>
            <person name="Ezra D."/>
            <person name="Gonzalez J."/>
            <person name="Henrissat B."/>
            <person name="Kuo A."/>
            <person name="Liang C."/>
            <person name="Lipzen A."/>
            <person name="Lutzoni F."/>
            <person name="Magnuson J."/>
            <person name="Mondo S."/>
            <person name="Nolan M."/>
            <person name="Ohm R."/>
            <person name="Pangilinan J."/>
            <person name="Park H.-J."/>
            <person name="Ramirez L."/>
            <person name="Alfaro M."/>
            <person name="Sun H."/>
            <person name="Tritt A."/>
            <person name="Yoshinaga Y."/>
            <person name="Zwiers L.-H."/>
            <person name="Turgeon B."/>
            <person name="Goodwin S."/>
            <person name="Spatafora J."/>
            <person name="Crous P."/>
            <person name="Grigoriev I."/>
        </authorList>
    </citation>
    <scope>NUCLEOTIDE SEQUENCE</scope>
    <source>
        <strain evidence="7">CBS 207.26</strain>
    </source>
</reference>
<keyword evidence="1" id="KW-0723">Serine/threonine-protein kinase</keyword>
<dbReference type="SUPFAM" id="SSF56112">
    <property type="entry name" value="Protein kinase-like (PK-like)"/>
    <property type="match status" value="1"/>
</dbReference>
<dbReference type="Proteomes" id="UP000800200">
    <property type="component" value="Unassembled WGS sequence"/>
</dbReference>
<dbReference type="AlphaFoldDB" id="A0A6A6DWE4"/>
<dbReference type="EMBL" id="ML994644">
    <property type="protein sequence ID" value="KAF2183105.1"/>
    <property type="molecule type" value="Genomic_DNA"/>
</dbReference>
<evidence type="ECO:0000256" key="1">
    <source>
        <dbReference type="ARBA" id="ARBA00022527"/>
    </source>
</evidence>
<dbReference type="InterPro" id="IPR000719">
    <property type="entry name" value="Prot_kinase_dom"/>
</dbReference>
<dbReference type="InterPro" id="IPR011009">
    <property type="entry name" value="Kinase-like_dom_sf"/>
</dbReference>
<dbReference type="GO" id="GO:0005634">
    <property type="term" value="C:nucleus"/>
    <property type="evidence" value="ECO:0007669"/>
    <property type="project" value="TreeGrafter"/>
</dbReference>
<evidence type="ECO:0000256" key="3">
    <source>
        <dbReference type="ARBA" id="ARBA00022741"/>
    </source>
</evidence>
<keyword evidence="4 7" id="KW-0418">Kinase</keyword>
<dbReference type="CDD" id="cd00180">
    <property type="entry name" value="PKc"/>
    <property type="match status" value="1"/>
</dbReference>
<evidence type="ECO:0000256" key="5">
    <source>
        <dbReference type="ARBA" id="ARBA00022840"/>
    </source>
</evidence>
<gene>
    <name evidence="7" type="ORF">K469DRAFT_711063</name>
</gene>
<accession>A0A6A6DWE4</accession>
<keyword evidence="8" id="KW-1185">Reference proteome</keyword>
<proteinExistence type="predicted"/>
<evidence type="ECO:0000313" key="7">
    <source>
        <dbReference type="EMBL" id="KAF2183105.1"/>
    </source>
</evidence>
<evidence type="ECO:0000256" key="2">
    <source>
        <dbReference type="ARBA" id="ARBA00022679"/>
    </source>
</evidence>
<keyword evidence="2" id="KW-0808">Transferase</keyword>
<name>A0A6A6DWE4_9PEZI</name>
<dbReference type="Gene3D" id="1.10.510.10">
    <property type="entry name" value="Transferase(Phosphotransferase) domain 1"/>
    <property type="match status" value="1"/>
</dbReference>
<organism evidence="7 8">
    <name type="scientific">Zopfia rhizophila CBS 207.26</name>
    <dbReference type="NCBI Taxonomy" id="1314779"/>
    <lineage>
        <taxon>Eukaryota</taxon>
        <taxon>Fungi</taxon>
        <taxon>Dikarya</taxon>
        <taxon>Ascomycota</taxon>
        <taxon>Pezizomycotina</taxon>
        <taxon>Dothideomycetes</taxon>
        <taxon>Dothideomycetes incertae sedis</taxon>
        <taxon>Zopfiaceae</taxon>
        <taxon>Zopfia</taxon>
    </lineage>
</organism>